<accession>A0ABR2BC06</accession>
<protein>
    <recommendedName>
        <fullName evidence="3">Reverse transcriptase zinc-binding domain-containing protein</fullName>
    </recommendedName>
</protein>
<reference evidence="1 2" key="1">
    <citation type="journal article" date="2024" name="G3 (Bethesda)">
        <title>Genome assembly of Hibiscus sabdariffa L. provides insights into metabolisms of medicinal natural products.</title>
        <authorList>
            <person name="Kim T."/>
        </authorList>
    </citation>
    <scope>NUCLEOTIDE SEQUENCE [LARGE SCALE GENOMIC DNA]</scope>
    <source>
        <strain evidence="1">TK-2024</strain>
        <tissue evidence="1">Old leaves</tissue>
    </source>
</reference>
<keyword evidence="2" id="KW-1185">Reference proteome</keyword>
<dbReference type="EMBL" id="JBBPBM010000146">
    <property type="protein sequence ID" value="KAK8503995.1"/>
    <property type="molecule type" value="Genomic_DNA"/>
</dbReference>
<sequence length="137" mass="15717">MKIGSGRNIAFWYEPWLGKDLVWELCVFEGTAVPLPSASVADMVDELGQWKWHLLERCLPLDILLRIAAVKPPAGLSIDDSPCWSHTPNGNIQVKSAYWSRMGIQSEPLEHVWKTIQDFKGLPRIKHFLWLLCHEKL</sequence>
<proteinExistence type="predicted"/>
<organism evidence="1 2">
    <name type="scientific">Hibiscus sabdariffa</name>
    <name type="common">roselle</name>
    <dbReference type="NCBI Taxonomy" id="183260"/>
    <lineage>
        <taxon>Eukaryota</taxon>
        <taxon>Viridiplantae</taxon>
        <taxon>Streptophyta</taxon>
        <taxon>Embryophyta</taxon>
        <taxon>Tracheophyta</taxon>
        <taxon>Spermatophyta</taxon>
        <taxon>Magnoliopsida</taxon>
        <taxon>eudicotyledons</taxon>
        <taxon>Gunneridae</taxon>
        <taxon>Pentapetalae</taxon>
        <taxon>rosids</taxon>
        <taxon>malvids</taxon>
        <taxon>Malvales</taxon>
        <taxon>Malvaceae</taxon>
        <taxon>Malvoideae</taxon>
        <taxon>Hibiscus</taxon>
    </lineage>
</organism>
<name>A0ABR2BC06_9ROSI</name>
<evidence type="ECO:0000313" key="2">
    <source>
        <dbReference type="Proteomes" id="UP001472677"/>
    </source>
</evidence>
<evidence type="ECO:0000313" key="1">
    <source>
        <dbReference type="EMBL" id="KAK8503995.1"/>
    </source>
</evidence>
<gene>
    <name evidence="1" type="ORF">V6N12_033212</name>
</gene>
<dbReference type="Proteomes" id="UP001472677">
    <property type="component" value="Unassembled WGS sequence"/>
</dbReference>
<comment type="caution">
    <text evidence="1">The sequence shown here is derived from an EMBL/GenBank/DDBJ whole genome shotgun (WGS) entry which is preliminary data.</text>
</comment>
<evidence type="ECO:0008006" key="3">
    <source>
        <dbReference type="Google" id="ProtNLM"/>
    </source>
</evidence>